<dbReference type="SUPFAM" id="SSF51569">
    <property type="entry name" value="Aldolase"/>
    <property type="match status" value="1"/>
</dbReference>
<reference evidence="1" key="1">
    <citation type="submission" date="2020-05" db="EMBL/GenBank/DDBJ databases">
        <authorList>
            <person name="Chiriac C."/>
            <person name="Salcher M."/>
            <person name="Ghai R."/>
            <person name="Kavagutti S V."/>
        </authorList>
    </citation>
    <scope>NUCLEOTIDE SEQUENCE</scope>
</reference>
<gene>
    <name evidence="1" type="ORF">UFOPK2589_01150</name>
</gene>
<organism evidence="1">
    <name type="scientific">freshwater metagenome</name>
    <dbReference type="NCBI Taxonomy" id="449393"/>
    <lineage>
        <taxon>unclassified sequences</taxon>
        <taxon>metagenomes</taxon>
        <taxon>ecological metagenomes</taxon>
    </lineage>
</organism>
<evidence type="ECO:0000313" key="1">
    <source>
        <dbReference type="EMBL" id="CAB4707193.1"/>
    </source>
</evidence>
<proteinExistence type="predicted"/>
<name>A0A6J6QCN1_9ZZZZ</name>
<dbReference type="InterPro" id="IPR013785">
    <property type="entry name" value="Aldolase_TIM"/>
</dbReference>
<dbReference type="Gene3D" id="3.20.20.70">
    <property type="entry name" value="Aldolase class I"/>
    <property type="match status" value="1"/>
</dbReference>
<sequence length="153" mass="16662">MLAELCHQFPNLSMIKCEANPPFESIARVKEISKGSVGTLIGWGGIAWGEGTAAGAVGVQPGSAVVDLYKWAQRALDRGDVAEFDKRLATFIPWITLWIANVELLVAIEKEILFRRGVIATSYCRRPTTGWDASLEKTIDDAMAFINSGDFSG</sequence>
<dbReference type="AlphaFoldDB" id="A0A6J6QCN1"/>
<accession>A0A6J6QCN1</accession>
<protein>
    <submittedName>
        <fullName evidence="1">Unannotated protein</fullName>
    </submittedName>
</protein>
<dbReference type="EMBL" id="CAEZXT010000107">
    <property type="protein sequence ID" value="CAB4707193.1"/>
    <property type="molecule type" value="Genomic_DNA"/>
</dbReference>